<dbReference type="AlphaFoldDB" id="A0A834XAS4"/>
<protein>
    <submittedName>
        <fullName evidence="1">Uncharacterized protein</fullName>
    </submittedName>
</protein>
<keyword evidence="2" id="KW-1185">Reference proteome</keyword>
<proteinExistence type="predicted"/>
<dbReference type="EMBL" id="JAAIUW010000002">
    <property type="protein sequence ID" value="KAF7841509.1"/>
    <property type="molecule type" value="Genomic_DNA"/>
</dbReference>
<sequence>MWLKAGRSLQIKWCDREADHGEAQARQESSVIKIGGWMTDRNLALQGYHRLISARLLAVKSPQFKKINDRHLALQDHHKLISATLLAGKSSQFQKMSDRHLTLQERHRLITMGLLVGRSP</sequence>
<evidence type="ECO:0000313" key="2">
    <source>
        <dbReference type="Proteomes" id="UP000634136"/>
    </source>
</evidence>
<accession>A0A834XAS4</accession>
<evidence type="ECO:0000313" key="1">
    <source>
        <dbReference type="EMBL" id="KAF7841509.1"/>
    </source>
</evidence>
<name>A0A834XAS4_9FABA</name>
<organism evidence="1 2">
    <name type="scientific">Senna tora</name>
    <dbReference type="NCBI Taxonomy" id="362788"/>
    <lineage>
        <taxon>Eukaryota</taxon>
        <taxon>Viridiplantae</taxon>
        <taxon>Streptophyta</taxon>
        <taxon>Embryophyta</taxon>
        <taxon>Tracheophyta</taxon>
        <taxon>Spermatophyta</taxon>
        <taxon>Magnoliopsida</taxon>
        <taxon>eudicotyledons</taxon>
        <taxon>Gunneridae</taxon>
        <taxon>Pentapetalae</taxon>
        <taxon>rosids</taxon>
        <taxon>fabids</taxon>
        <taxon>Fabales</taxon>
        <taxon>Fabaceae</taxon>
        <taxon>Caesalpinioideae</taxon>
        <taxon>Cassia clade</taxon>
        <taxon>Senna</taxon>
    </lineage>
</organism>
<gene>
    <name evidence="1" type="ORF">G2W53_003807</name>
</gene>
<reference evidence="1" key="1">
    <citation type="submission" date="2020-09" db="EMBL/GenBank/DDBJ databases">
        <title>Genome-Enabled Discovery of Anthraquinone Biosynthesis in Senna tora.</title>
        <authorList>
            <person name="Kang S.-H."/>
            <person name="Pandey R.P."/>
            <person name="Lee C.-M."/>
            <person name="Sim J.-S."/>
            <person name="Jeong J.-T."/>
            <person name="Choi B.-S."/>
            <person name="Jung M."/>
            <person name="Ginzburg D."/>
            <person name="Zhao K."/>
            <person name="Won S.Y."/>
            <person name="Oh T.-J."/>
            <person name="Yu Y."/>
            <person name="Kim N.-H."/>
            <person name="Lee O.R."/>
            <person name="Lee T.-H."/>
            <person name="Bashyal P."/>
            <person name="Kim T.-S."/>
            <person name="Lee W.-H."/>
            <person name="Kawkins C."/>
            <person name="Kim C.-K."/>
            <person name="Kim J.S."/>
            <person name="Ahn B.O."/>
            <person name="Rhee S.Y."/>
            <person name="Sohng J.K."/>
        </authorList>
    </citation>
    <scope>NUCLEOTIDE SEQUENCE</scope>
    <source>
        <tissue evidence="1">Leaf</tissue>
    </source>
</reference>
<dbReference type="Proteomes" id="UP000634136">
    <property type="component" value="Unassembled WGS sequence"/>
</dbReference>
<comment type="caution">
    <text evidence="1">The sequence shown here is derived from an EMBL/GenBank/DDBJ whole genome shotgun (WGS) entry which is preliminary data.</text>
</comment>